<dbReference type="InterPro" id="IPR015943">
    <property type="entry name" value="WD40/YVTN_repeat-like_dom_sf"/>
</dbReference>
<dbReference type="Proteomes" id="UP000054928">
    <property type="component" value="Unassembled WGS sequence"/>
</dbReference>
<protein>
    <submittedName>
        <fullName evidence="3">Pgl</fullName>
    </submittedName>
</protein>
<keyword evidence="4" id="KW-1185">Reference proteome</keyword>
<evidence type="ECO:0000256" key="2">
    <source>
        <dbReference type="SAM" id="SignalP"/>
    </source>
</evidence>
<dbReference type="InterPro" id="IPR019405">
    <property type="entry name" value="Lactonase_7-beta_prop"/>
</dbReference>
<evidence type="ECO:0000313" key="4">
    <source>
        <dbReference type="Proteomes" id="UP000054928"/>
    </source>
</evidence>
<feature type="chain" id="PRO_5006058993" evidence="2">
    <location>
        <begin position="20"/>
        <end position="396"/>
    </location>
</feature>
<dbReference type="GeneID" id="36396970"/>
<dbReference type="AlphaFoldDB" id="A0A0P1AWT2"/>
<dbReference type="Pfam" id="PF10282">
    <property type="entry name" value="Lactonase"/>
    <property type="match status" value="1"/>
</dbReference>
<accession>A0A0P1AWT2</accession>
<proteinExistence type="inferred from homology"/>
<dbReference type="PANTHER" id="PTHR30344">
    <property type="entry name" value="6-PHOSPHOGLUCONOLACTONASE-RELATED"/>
    <property type="match status" value="1"/>
</dbReference>
<dbReference type="GO" id="GO:0017057">
    <property type="term" value="F:6-phosphogluconolactonase activity"/>
    <property type="evidence" value="ECO:0007669"/>
    <property type="project" value="TreeGrafter"/>
</dbReference>
<dbReference type="EMBL" id="CCYD01001640">
    <property type="protein sequence ID" value="CEG45631.1"/>
    <property type="molecule type" value="Genomic_DNA"/>
</dbReference>
<dbReference type="OrthoDB" id="9972196at2759"/>
<dbReference type="PANTHER" id="PTHR30344:SF1">
    <property type="entry name" value="6-PHOSPHOGLUCONOLACTONASE"/>
    <property type="match status" value="1"/>
</dbReference>
<name>A0A0P1AWT2_PLAHL</name>
<evidence type="ECO:0000256" key="1">
    <source>
        <dbReference type="ARBA" id="ARBA00005564"/>
    </source>
</evidence>
<comment type="similarity">
    <text evidence="1">Belongs to the cycloisomerase 2 family.</text>
</comment>
<dbReference type="OMA" id="NSQQMLG"/>
<feature type="signal peptide" evidence="2">
    <location>
        <begin position="1"/>
        <end position="19"/>
    </location>
</feature>
<dbReference type="RefSeq" id="XP_024582000.1">
    <property type="nucleotide sequence ID" value="XM_024716397.1"/>
</dbReference>
<evidence type="ECO:0000313" key="3">
    <source>
        <dbReference type="EMBL" id="CEG45631.1"/>
    </source>
</evidence>
<dbReference type="InterPro" id="IPR011048">
    <property type="entry name" value="Haem_d1_sf"/>
</dbReference>
<keyword evidence="2" id="KW-0732">Signal</keyword>
<dbReference type="STRING" id="4781.A0A0P1AWT2"/>
<dbReference type="Gene3D" id="2.130.10.10">
    <property type="entry name" value="YVTN repeat-like/Quinoprotein amine dehydrogenase"/>
    <property type="match status" value="1"/>
</dbReference>
<reference evidence="4" key="1">
    <citation type="submission" date="2014-09" db="EMBL/GenBank/DDBJ databases">
        <authorList>
            <person name="Sharma Rahul"/>
            <person name="Thines Marco"/>
        </authorList>
    </citation>
    <scope>NUCLEOTIDE SEQUENCE [LARGE SCALE GENOMIC DNA]</scope>
</reference>
<dbReference type="InterPro" id="IPR050282">
    <property type="entry name" value="Cycloisomerase_2"/>
</dbReference>
<sequence length="396" mass="42750">MHLSNILLTFAAAVAGTSAGLPQQQGNSQVLLFAGSYTRDEGWVNGTGAGVTTIKFNPVDGSLKIWASTAIGNNPRYVVGTKKPFETGERVIYVINAVTEDSVKYPGTQTGWVSAHTLKKDGKLEHLNTLETRGGSPTHISLSPNEDFLIVSNYQGSITMFPLNSDGSLGADSYHQEYKKGSGVAPPQTNGILHSTTWVPESNHVIAANLGSDELYLFELDAKDQDLKLLETVNRPPGSGPRHMAIRPDKKFAYVVDEIGNTVGVYAIDKTTGMLSTTALQNITTLPAGYKDATTSADIHISSDNKYLYTSNRGHNSIAMYKIDGIAGTLTPLGFESTRGKIPHGFTVYGKWLIVANQDSNNMHVFEISANGRLKYSGHSLDIGTVVCLYATEYNI</sequence>
<organism evidence="3 4">
    <name type="scientific">Plasmopara halstedii</name>
    <name type="common">Downy mildew of sunflower</name>
    <dbReference type="NCBI Taxonomy" id="4781"/>
    <lineage>
        <taxon>Eukaryota</taxon>
        <taxon>Sar</taxon>
        <taxon>Stramenopiles</taxon>
        <taxon>Oomycota</taxon>
        <taxon>Peronosporomycetes</taxon>
        <taxon>Peronosporales</taxon>
        <taxon>Peronosporaceae</taxon>
        <taxon>Plasmopara</taxon>
    </lineage>
</organism>
<dbReference type="SUPFAM" id="SSF51004">
    <property type="entry name" value="C-terminal (heme d1) domain of cytochrome cd1-nitrite reductase"/>
    <property type="match status" value="1"/>
</dbReference>